<dbReference type="Gene3D" id="2.115.10.20">
    <property type="entry name" value="Glycosyl hydrolase domain, family 43"/>
    <property type="match status" value="1"/>
</dbReference>
<accession>A0A8J3SFB5</accession>
<organism evidence="5 6">
    <name type="scientific">Planobispora siamensis</name>
    <dbReference type="NCBI Taxonomy" id="936338"/>
    <lineage>
        <taxon>Bacteria</taxon>
        <taxon>Bacillati</taxon>
        <taxon>Actinomycetota</taxon>
        <taxon>Actinomycetes</taxon>
        <taxon>Streptosporangiales</taxon>
        <taxon>Streptosporangiaceae</taxon>
        <taxon>Planobispora</taxon>
    </lineage>
</organism>
<feature type="domain" description="Glycosyl hydrolase family 32 N-terminal" evidence="4">
    <location>
        <begin position="43"/>
        <end position="222"/>
    </location>
</feature>
<proteinExistence type="inferred from homology"/>
<evidence type="ECO:0000259" key="4">
    <source>
        <dbReference type="Pfam" id="PF00251"/>
    </source>
</evidence>
<reference evidence="5 6" key="1">
    <citation type="submission" date="2021-01" db="EMBL/GenBank/DDBJ databases">
        <title>Whole genome shotgun sequence of Planobispora siamensis NBRC 107568.</title>
        <authorList>
            <person name="Komaki H."/>
            <person name="Tamura T."/>
        </authorList>
    </citation>
    <scope>NUCLEOTIDE SEQUENCE [LARGE SCALE GENOMIC DNA]</scope>
    <source>
        <strain evidence="5 6">NBRC 107568</strain>
    </source>
</reference>
<dbReference type="PANTHER" id="PTHR43101">
    <property type="entry name" value="BETA-FRUCTOSIDASE"/>
    <property type="match status" value="1"/>
</dbReference>
<evidence type="ECO:0000313" key="6">
    <source>
        <dbReference type="Proteomes" id="UP000619788"/>
    </source>
</evidence>
<gene>
    <name evidence="5" type="ORF">Psi01_24720</name>
</gene>
<dbReference type="AlphaFoldDB" id="A0A8J3SFB5"/>
<comment type="caution">
    <text evidence="5">The sequence shown here is derived from an EMBL/GenBank/DDBJ whole genome shotgun (WGS) entry which is preliminary data.</text>
</comment>
<protein>
    <recommendedName>
        <fullName evidence="4">Glycosyl hydrolase family 32 N-terminal domain-containing protein</fullName>
    </recommendedName>
</protein>
<keyword evidence="2" id="KW-0378">Hydrolase</keyword>
<keyword evidence="3" id="KW-0326">Glycosidase</keyword>
<evidence type="ECO:0000256" key="3">
    <source>
        <dbReference type="ARBA" id="ARBA00023295"/>
    </source>
</evidence>
<keyword evidence="6" id="KW-1185">Reference proteome</keyword>
<evidence type="ECO:0000256" key="1">
    <source>
        <dbReference type="ARBA" id="ARBA00009902"/>
    </source>
</evidence>
<name>A0A8J3SFB5_9ACTN</name>
<evidence type="ECO:0000313" key="5">
    <source>
        <dbReference type="EMBL" id="GIH91842.1"/>
    </source>
</evidence>
<dbReference type="InterPro" id="IPR023296">
    <property type="entry name" value="Glyco_hydro_beta-prop_sf"/>
</dbReference>
<sequence>MALRLPDHWVWDSWTAEEGERKHLFFLRASRALLDPELRHRRASIGHAVSADWRSWTLLPDALVPAEPDAWDDLATWTGSVVRDGEGWRMFYTGVGRADHGLVQRIGSAVSDDLVTWHRDRAMPVLEADPRWYERLDPGSWTDEAWRDPHVFRDPGGDGWHMLVTARAKLGPADGRGVIGHARSPDLRHWEAGPPLSAPAGFGHLEVPQVRRVCGRTVLVFSCRPREMAPEHPLARADPPPGVWTAPAAGPTGPFDIAGARPLRAGSLYAGRLIVEPDGGPALLGFRDMEDGRFVGEIADPVPVFLDGDLLTTGR</sequence>
<dbReference type="Pfam" id="PF00251">
    <property type="entry name" value="Glyco_hydro_32N"/>
    <property type="match status" value="1"/>
</dbReference>
<dbReference type="EMBL" id="BOOJ01000023">
    <property type="protein sequence ID" value="GIH91842.1"/>
    <property type="molecule type" value="Genomic_DNA"/>
</dbReference>
<dbReference type="InterPro" id="IPR051214">
    <property type="entry name" value="GH32_Enzymes"/>
</dbReference>
<comment type="similarity">
    <text evidence="1">Belongs to the glycosyl hydrolase 32 family.</text>
</comment>
<dbReference type="RefSeq" id="WP_204064109.1">
    <property type="nucleotide sequence ID" value="NZ_BOOJ01000023.1"/>
</dbReference>
<dbReference type="CDD" id="cd18609">
    <property type="entry name" value="GH32-like"/>
    <property type="match status" value="1"/>
</dbReference>
<dbReference type="PANTHER" id="PTHR43101:SF1">
    <property type="entry name" value="BETA-FRUCTOSIDASE"/>
    <property type="match status" value="1"/>
</dbReference>
<dbReference type="InterPro" id="IPR013148">
    <property type="entry name" value="Glyco_hydro_32_N"/>
</dbReference>
<evidence type="ECO:0000256" key="2">
    <source>
        <dbReference type="ARBA" id="ARBA00022801"/>
    </source>
</evidence>
<dbReference type="Proteomes" id="UP000619788">
    <property type="component" value="Unassembled WGS sequence"/>
</dbReference>
<dbReference type="SUPFAM" id="SSF75005">
    <property type="entry name" value="Arabinanase/levansucrase/invertase"/>
    <property type="match status" value="1"/>
</dbReference>
<dbReference type="GO" id="GO:0016798">
    <property type="term" value="F:hydrolase activity, acting on glycosyl bonds"/>
    <property type="evidence" value="ECO:0007669"/>
    <property type="project" value="UniProtKB-KW"/>
</dbReference>